<accession>A0A0A9CRW5</accession>
<proteinExistence type="predicted"/>
<evidence type="ECO:0000256" key="1">
    <source>
        <dbReference type="SAM" id="MobiDB-lite"/>
    </source>
</evidence>
<dbReference type="EMBL" id="GBRH01219539">
    <property type="protein sequence ID" value="JAD78356.1"/>
    <property type="molecule type" value="Transcribed_RNA"/>
</dbReference>
<sequence length="46" mass="5123">MFHKEQKAQLPRSISSSDPSSATNHVAITSHVLVVGFRMAVQMQRN</sequence>
<organism evidence="2">
    <name type="scientific">Arundo donax</name>
    <name type="common">Giant reed</name>
    <name type="synonym">Donax arundinaceus</name>
    <dbReference type="NCBI Taxonomy" id="35708"/>
    <lineage>
        <taxon>Eukaryota</taxon>
        <taxon>Viridiplantae</taxon>
        <taxon>Streptophyta</taxon>
        <taxon>Embryophyta</taxon>
        <taxon>Tracheophyta</taxon>
        <taxon>Spermatophyta</taxon>
        <taxon>Magnoliopsida</taxon>
        <taxon>Liliopsida</taxon>
        <taxon>Poales</taxon>
        <taxon>Poaceae</taxon>
        <taxon>PACMAD clade</taxon>
        <taxon>Arundinoideae</taxon>
        <taxon>Arundineae</taxon>
        <taxon>Arundo</taxon>
    </lineage>
</organism>
<protein>
    <submittedName>
        <fullName evidence="2">Uncharacterized protein</fullName>
    </submittedName>
</protein>
<dbReference type="AlphaFoldDB" id="A0A0A9CRW5"/>
<reference evidence="2" key="2">
    <citation type="journal article" date="2015" name="Data Brief">
        <title>Shoot transcriptome of the giant reed, Arundo donax.</title>
        <authorList>
            <person name="Barrero R.A."/>
            <person name="Guerrero F.D."/>
            <person name="Moolhuijzen P."/>
            <person name="Goolsby J.A."/>
            <person name="Tidwell J."/>
            <person name="Bellgard S.E."/>
            <person name="Bellgard M.I."/>
        </authorList>
    </citation>
    <scope>NUCLEOTIDE SEQUENCE</scope>
    <source>
        <tissue evidence="2">Shoot tissue taken approximately 20 cm above the soil surface</tissue>
    </source>
</reference>
<name>A0A0A9CRW5_ARUDO</name>
<feature type="region of interest" description="Disordered" evidence="1">
    <location>
        <begin position="1"/>
        <end position="22"/>
    </location>
</feature>
<evidence type="ECO:0000313" key="2">
    <source>
        <dbReference type="EMBL" id="JAD78356.1"/>
    </source>
</evidence>
<reference evidence="2" key="1">
    <citation type="submission" date="2014-09" db="EMBL/GenBank/DDBJ databases">
        <authorList>
            <person name="Magalhaes I.L.F."/>
            <person name="Oliveira U."/>
            <person name="Santos F.R."/>
            <person name="Vidigal T.H.D.A."/>
            <person name="Brescovit A.D."/>
            <person name="Santos A.J."/>
        </authorList>
    </citation>
    <scope>NUCLEOTIDE SEQUENCE</scope>
    <source>
        <tissue evidence="2">Shoot tissue taken approximately 20 cm above the soil surface</tissue>
    </source>
</reference>